<feature type="compositionally biased region" description="Polar residues" evidence="2">
    <location>
        <begin position="1283"/>
        <end position="1308"/>
    </location>
</feature>
<dbReference type="EMBL" id="UFQS01000635">
    <property type="protein sequence ID" value="SSX05617.1"/>
    <property type="molecule type" value="Genomic_DNA"/>
</dbReference>
<feature type="coiled-coil region" evidence="1">
    <location>
        <begin position="1007"/>
        <end position="1034"/>
    </location>
</feature>
<evidence type="ECO:0000259" key="3">
    <source>
        <dbReference type="PROSITE" id="PS51376"/>
    </source>
</evidence>
<dbReference type="InterPro" id="IPR052446">
    <property type="entry name" value="B-cell_PI3K-Signaling_Adptrs"/>
</dbReference>
<accession>A0A336M6T4</accession>
<feature type="region of interest" description="Disordered" evidence="2">
    <location>
        <begin position="1074"/>
        <end position="1118"/>
    </location>
</feature>
<dbReference type="SMART" id="SM01282">
    <property type="entry name" value="DBB"/>
    <property type="match status" value="1"/>
</dbReference>
<organism evidence="5">
    <name type="scientific">Culicoides sonorensis</name>
    <name type="common">Biting midge</name>
    <dbReference type="NCBI Taxonomy" id="179676"/>
    <lineage>
        <taxon>Eukaryota</taxon>
        <taxon>Metazoa</taxon>
        <taxon>Ecdysozoa</taxon>
        <taxon>Arthropoda</taxon>
        <taxon>Hexapoda</taxon>
        <taxon>Insecta</taxon>
        <taxon>Pterygota</taxon>
        <taxon>Neoptera</taxon>
        <taxon>Endopterygota</taxon>
        <taxon>Diptera</taxon>
        <taxon>Nematocera</taxon>
        <taxon>Chironomoidea</taxon>
        <taxon>Ceratopogonidae</taxon>
        <taxon>Ceratopogoninae</taxon>
        <taxon>Culicoides</taxon>
        <taxon>Monoculicoides</taxon>
    </lineage>
</organism>
<proteinExistence type="predicted"/>
<evidence type="ECO:0000313" key="4">
    <source>
        <dbReference type="EMBL" id="SSX05617.1"/>
    </source>
</evidence>
<feature type="compositionally biased region" description="Polar residues" evidence="2">
    <location>
        <begin position="880"/>
        <end position="890"/>
    </location>
</feature>
<dbReference type="EMBL" id="UFQT01000635">
    <property type="protein sequence ID" value="SSX25976.1"/>
    <property type="molecule type" value="Genomic_DNA"/>
</dbReference>
<protein>
    <submittedName>
        <fullName evidence="5">CSON012950 protein</fullName>
    </submittedName>
</protein>
<dbReference type="PROSITE" id="PS51376">
    <property type="entry name" value="DBB"/>
    <property type="match status" value="1"/>
</dbReference>
<dbReference type="PANTHER" id="PTHR16267:SF11">
    <property type="entry name" value="STUMPS, ISOFORM E"/>
    <property type="match status" value="1"/>
</dbReference>
<sequence>MSLNNNYYNTEQVGYVSPNNSSGIYSDNPNYFNTLVSKSEDDEQKKQENSGSKGFFLFRRKSSTSSKQKGDKKSSVAKQDLNCNGNNGSNLNKNPKHKGSFRSLLRSKSGSSNTMSPPFSRSSTDEVDYASPNVSLGGTLGRYRLRQNSFNDNSCHSADNDDVFLSTSHHDSFMKQKFSTTLRPNSAKNVITPTLTAESRRHSIGSFIAKEKTRTGSVSDQVPAMPAPKPPAYNSQTVGARLKNHYKMGDSQVPKGTDDILVVTARQSEPGILWVNYLKTCFDKITKQRGRVPFNFLHLKIDEDNLTTTLIQRCLATKLQIVIICPALISLSPMFLMTQLTSILKPEKVLGLLLDVTEAKLSEIHKSMLPNYKQWRRCIVRNQDQSFVSDLLGIATDILGRALRQQPTSTEMLPSPLHISTSVTKPTTPTSTENFTILPRKVKIGQNKVVVLLNDPLSKDDWIKIKIERTGHTSEVTNVKRRNPYAIQFNIPDICMEVSCMINVRVEKNNQDLGMRPIKCESRLKELELLLKFQDMPMEFMCNSLGIIGSDRDKLDTYLVESFKKNVPPYFHLLSTPAVEHSNVFKGYREMITEEYPTMLHFAARWGLEKLCVTLLECPGGVAACELKSCSGKTPSDLAELSGHIKLSTTIKNFTQMNEFSTVYQYFKGISETDTNTIKLEQTITSLSIFSGDTNKQEDTIVENQLPEKVPAEGYLVMSGSNSGGSDVTDSGTAINAVSNLNYLNVTEEDTAACSLIELGEIPKVDEHVLVGQDIMTNELKITEPVYFDSQEVNQKSDILSQECTNTLDNLTSLNSSLDSGSEYQNDSIISVKSSPGKSLNNFSINESEMRNCETIGDFGDYLTHPSNIPVDDSIADSPRNLSKIPQSKSLPLRNQLKLSLPPNATNLLSDSENSLTSPNKMMARSKTNPFLEEASHVKLHFKKKDDDAKSSKSSTLKRQGSDLSKKSVDDELLEIINDFKNNVFTIQEVEQLVATWKQRNDVQQSVTERHEQLQKMREEYDRIQREMKDKLKRPTPFERVRKLFSRSKTPTKETPSTATTPTVDDIKFSLVNNQPNHRPISSLSLHSVSSSSSGRMSTGSACSSLGDSGTHSDNETRRNLFGSCRIGNAGSLMENYLIPPTPRPLTSSQEMMRQASEHYIMFPSNIPYTPPTDPTHISNADYINYPTLKTIVETKETEIPVSVQTIQLQKTEHNFSSLPAYLNPSDINELNTNGVSSSFKPNSPAVTVNTINTQYTDNKNTEQILNELKFNEICKSIEDLTRSPQSPKSGCSSEASNSTVQSPQHTTGAHHDYMNIKI</sequence>
<feature type="compositionally biased region" description="Low complexity" evidence="2">
    <location>
        <begin position="1082"/>
        <end position="1105"/>
    </location>
</feature>
<dbReference type="Pfam" id="PF14545">
    <property type="entry name" value="DBB"/>
    <property type="match status" value="1"/>
</dbReference>
<reference evidence="5" key="2">
    <citation type="submission" date="2018-07" db="EMBL/GenBank/DDBJ databases">
        <authorList>
            <person name="Quirk P.G."/>
            <person name="Krulwich T.A."/>
        </authorList>
    </citation>
    <scope>NUCLEOTIDE SEQUENCE</scope>
</reference>
<evidence type="ECO:0000256" key="1">
    <source>
        <dbReference type="SAM" id="Coils"/>
    </source>
</evidence>
<dbReference type="PANTHER" id="PTHR16267">
    <property type="entry name" value="BANK1/PIK3AP1 FAMILY MEMBER"/>
    <property type="match status" value="1"/>
</dbReference>
<dbReference type="GO" id="GO:0005068">
    <property type="term" value="F:transmembrane receptor protein tyrosine kinase adaptor activity"/>
    <property type="evidence" value="ECO:0007669"/>
    <property type="project" value="TreeGrafter"/>
</dbReference>
<reference evidence="4" key="1">
    <citation type="submission" date="2018-04" db="EMBL/GenBank/DDBJ databases">
        <authorList>
            <person name="Go L.Y."/>
            <person name="Mitchell J.A."/>
        </authorList>
    </citation>
    <scope>NUCLEOTIDE SEQUENCE</scope>
    <source>
        <tissue evidence="4">Whole organism</tissue>
    </source>
</reference>
<feature type="compositionally biased region" description="Basic and acidic residues" evidence="2">
    <location>
        <begin position="1310"/>
        <end position="1319"/>
    </location>
</feature>
<dbReference type="GO" id="GO:0005104">
    <property type="term" value="F:fibroblast growth factor receptor binding"/>
    <property type="evidence" value="ECO:0007669"/>
    <property type="project" value="TreeGrafter"/>
</dbReference>
<dbReference type="VEuPathDB" id="VectorBase:CSON012950"/>
<dbReference type="GO" id="GO:0005829">
    <property type="term" value="C:cytosol"/>
    <property type="evidence" value="ECO:0007669"/>
    <property type="project" value="TreeGrafter"/>
</dbReference>
<feature type="region of interest" description="Disordered" evidence="2">
    <location>
        <begin position="942"/>
        <end position="965"/>
    </location>
</feature>
<dbReference type="InterPro" id="IPR035897">
    <property type="entry name" value="Toll_tir_struct_dom_sf"/>
</dbReference>
<feature type="region of interest" description="Disordered" evidence="2">
    <location>
        <begin position="1282"/>
        <end position="1319"/>
    </location>
</feature>
<feature type="compositionally biased region" description="Polar residues" evidence="2">
    <location>
        <begin position="903"/>
        <end position="920"/>
    </location>
</feature>
<feature type="domain" description="DBB" evidence="3">
    <location>
        <begin position="437"/>
        <end position="574"/>
    </location>
</feature>
<feature type="region of interest" description="Disordered" evidence="2">
    <location>
        <begin position="215"/>
        <end position="234"/>
    </location>
</feature>
<evidence type="ECO:0000313" key="5">
    <source>
        <dbReference type="EMBL" id="SSX25976.1"/>
    </source>
</evidence>
<feature type="region of interest" description="Disordered" evidence="2">
    <location>
        <begin position="38"/>
        <end position="138"/>
    </location>
</feature>
<evidence type="ECO:0000256" key="2">
    <source>
        <dbReference type="SAM" id="MobiDB-lite"/>
    </source>
</evidence>
<dbReference type="InterPro" id="IPR017893">
    <property type="entry name" value="DBB_domain"/>
</dbReference>
<feature type="compositionally biased region" description="Low complexity" evidence="2">
    <location>
        <begin position="81"/>
        <end position="93"/>
    </location>
</feature>
<name>A0A336M6T4_CULSO</name>
<feature type="compositionally biased region" description="Polar residues" evidence="2">
    <location>
        <begin position="106"/>
        <end position="122"/>
    </location>
</feature>
<feature type="region of interest" description="Disordered" evidence="2">
    <location>
        <begin position="870"/>
        <end position="923"/>
    </location>
</feature>
<keyword evidence="1" id="KW-0175">Coiled coil</keyword>
<gene>
    <name evidence="5" type="primary">CSON012950</name>
</gene>
<dbReference type="Gene3D" id="3.40.50.10140">
    <property type="entry name" value="Toll/interleukin-1 receptor homology (TIR) domain"/>
    <property type="match status" value="1"/>
</dbReference>